<comment type="caution">
    <text evidence="2">The sequence shown here is derived from an EMBL/GenBank/DDBJ whole genome shotgun (WGS) entry which is preliminary data.</text>
</comment>
<evidence type="ECO:0008006" key="4">
    <source>
        <dbReference type="Google" id="ProtNLM"/>
    </source>
</evidence>
<protein>
    <recommendedName>
        <fullName evidence="4">Secreted Zn-dependent protease</fullName>
    </recommendedName>
</protein>
<dbReference type="RefSeq" id="WP_320501340.1">
    <property type="nucleotide sequence ID" value="NZ_JAXCLX010000002.1"/>
</dbReference>
<evidence type="ECO:0000313" key="3">
    <source>
        <dbReference type="Proteomes" id="UP001271769"/>
    </source>
</evidence>
<accession>A0ABU5E0X3</accession>
<keyword evidence="3" id="KW-1185">Reference proteome</keyword>
<reference evidence="2 3" key="1">
    <citation type="journal article" date="2013" name="Antonie Van Leeuwenhoek">
        <title>Dongia rigui sp. nov., isolated from freshwater of a large wetland in Korea.</title>
        <authorList>
            <person name="Baik K.S."/>
            <person name="Hwang Y.M."/>
            <person name="Choi J.S."/>
            <person name="Kwon J."/>
            <person name="Seong C.N."/>
        </authorList>
    </citation>
    <scope>NUCLEOTIDE SEQUENCE [LARGE SCALE GENOMIC DNA]</scope>
    <source>
        <strain evidence="2 3">04SU4-P</strain>
    </source>
</reference>
<proteinExistence type="predicted"/>
<dbReference type="EMBL" id="JAXCLX010000002">
    <property type="protein sequence ID" value="MDY0872869.1"/>
    <property type="molecule type" value="Genomic_DNA"/>
</dbReference>
<dbReference type="Proteomes" id="UP001271769">
    <property type="component" value="Unassembled WGS sequence"/>
</dbReference>
<evidence type="ECO:0000256" key="1">
    <source>
        <dbReference type="SAM" id="SignalP"/>
    </source>
</evidence>
<name>A0ABU5E0X3_9PROT</name>
<feature type="chain" id="PRO_5047455640" description="Secreted Zn-dependent protease" evidence="1">
    <location>
        <begin position="27"/>
        <end position="234"/>
    </location>
</feature>
<keyword evidence="1" id="KW-0732">Signal</keyword>
<gene>
    <name evidence="2" type="ORF">SMD31_13085</name>
</gene>
<feature type="signal peptide" evidence="1">
    <location>
        <begin position="1"/>
        <end position="26"/>
    </location>
</feature>
<organism evidence="2 3">
    <name type="scientific">Dongia rigui</name>
    <dbReference type="NCBI Taxonomy" id="940149"/>
    <lineage>
        <taxon>Bacteria</taxon>
        <taxon>Pseudomonadati</taxon>
        <taxon>Pseudomonadota</taxon>
        <taxon>Alphaproteobacteria</taxon>
        <taxon>Rhodospirillales</taxon>
        <taxon>Dongiaceae</taxon>
        <taxon>Dongia</taxon>
    </lineage>
</organism>
<sequence length="234" mass="25168">MRSEKPVLRAALLLFICLAGAQTAWADCGEAIAPPVVSVRTLAQPPTQDVSHGIAQLSADRSLAVPRGLENFRFAVGATAAQAQGRTNWQMRGEPLAGGGYCWEIAQLEIVVTVATKVYIAREVPRGSCLWNEVVRHEAKHVRADQKLFPELSGLIRPKVLRAISRTVPAANENDARAALGALINRAVQEAVAAFQVTRNQQQLTIDTAAEYSRANRVCGNAEVAAAIQRAGLK</sequence>
<evidence type="ECO:0000313" key="2">
    <source>
        <dbReference type="EMBL" id="MDY0872869.1"/>
    </source>
</evidence>